<keyword evidence="2" id="KW-1185">Reference proteome</keyword>
<evidence type="ECO:0000313" key="1">
    <source>
        <dbReference type="EMBL" id="VBB05267.1"/>
    </source>
</evidence>
<dbReference type="InterPro" id="IPR051200">
    <property type="entry name" value="Host-pathogen_enzymatic-act"/>
</dbReference>
<dbReference type="PANTHER" id="PTHR47197">
    <property type="entry name" value="PROTEIN NIRF"/>
    <property type="match status" value="1"/>
</dbReference>
<name>A0A498R362_9FIRM</name>
<dbReference type="PANTHER" id="PTHR47197:SF3">
    <property type="entry name" value="DIHYDRO-HEME D1 DEHYDROGENASE"/>
    <property type="match status" value="1"/>
</dbReference>
<reference evidence="1 2" key="1">
    <citation type="submission" date="2018-06" db="EMBL/GenBank/DDBJ databases">
        <authorList>
            <person name="Strepis N."/>
        </authorList>
    </citation>
    <scope>NUCLEOTIDE SEQUENCE [LARGE SCALE GENOMIC DNA]</scope>
    <source>
        <strain evidence="1">LUCI</strain>
    </source>
</reference>
<evidence type="ECO:0000313" key="2">
    <source>
        <dbReference type="Proteomes" id="UP000277811"/>
    </source>
</evidence>
<dbReference type="OrthoDB" id="1633742at2"/>
<dbReference type="AlphaFoldDB" id="A0A498R362"/>
<accession>A0A498R362</accession>
<sequence length="319" mass="34698">MEPASYKILVIDISGHALLAVDGLSGEILAELPYDPDFTPTGIALTADYKKAYLPAVNQQSEQGGLWAVNLDALKIYRLPLELPPPARFILAPDDSKAYLVTPDSVFYQVNITSLEQNCWGQSAAKSLCSGLTAGPERIYSVWEHDAGGTLLVLDNQGIFQYDWNFPGTPTNIARDRHGRVYIPFTSNLFAGEGVIIIDETNSGQPYNIITTQCPLHKKNLKTYPCYVALSPDEETAYVVNEDSASVTVIDAAEKNIAGWIPVGRSISCLHILPSGKFALAASHMFGDLAMIDLVNGKLLSFTQTQRELSGYMAVVPAV</sequence>
<dbReference type="RefSeq" id="WP_122626263.1">
    <property type="nucleotide sequence ID" value="NZ_UPPP01000054.1"/>
</dbReference>
<dbReference type="InterPro" id="IPR011044">
    <property type="entry name" value="Quino_amine_DH_bsu"/>
</dbReference>
<dbReference type="SUPFAM" id="SSF50969">
    <property type="entry name" value="YVTN repeat-like/Quinoprotein amine dehydrogenase"/>
    <property type="match status" value="1"/>
</dbReference>
<dbReference type="Gene3D" id="2.130.10.10">
    <property type="entry name" value="YVTN repeat-like/Quinoprotein amine dehydrogenase"/>
    <property type="match status" value="1"/>
</dbReference>
<organism evidence="1 2">
    <name type="scientific">Lucifera butyrica</name>
    <dbReference type="NCBI Taxonomy" id="1351585"/>
    <lineage>
        <taxon>Bacteria</taxon>
        <taxon>Bacillati</taxon>
        <taxon>Bacillota</taxon>
        <taxon>Negativicutes</taxon>
        <taxon>Veillonellales</taxon>
        <taxon>Veillonellaceae</taxon>
        <taxon>Lucifera</taxon>
    </lineage>
</organism>
<dbReference type="InterPro" id="IPR015943">
    <property type="entry name" value="WD40/YVTN_repeat-like_dom_sf"/>
</dbReference>
<gene>
    <name evidence="1" type="ORF">LUCI_0474</name>
</gene>
<protein>
    <submittedName>
        <fullName evidence="1">Uncharacterized protein</fullName>
    </submittedName>
</protein>
<dbReference type="EMBL" id="UPPP01000054">
    <property type="protein sequence ID" value="VBB05267.1"/>
    <property type="molecule type" value="Genomic_DNA"/>
</dbReference>
<dbReference type="Proteomes" id="UP000277811">
    <property type="component" value="Unassembled WGS sequence"/>
</dbReference>
<proteinExistence type="predicted"/>